<evidence type="ECO:0000313" key="1">
    <source>
        <dbReference type="EMBL" id="PMD63576.1"/>
    </source>
</evidence>
<organism evidence="1 2">
    <name type="scientific">Hyaloscypha bicolor E</name>
    <dbReference type="NCBI Taxonomy" id="1095630"/>
    <lineage>
        <taxon>Eukaryota</taxon>
        <taxon>Fungi</taxon>
        <taxon>Dikarya</taxon>
        <taxon>Ascomycota</taxon>
        <taxon>Pezizomycotina</taxon>
        <taxon>Leotiomycetes</taxon>
        <taxon>Helotiales</taxon>
        <taxon>Hyaloscyphaceae</taxon>
        <taxon>Hyaloscypha</taxon>
        <taxon>Hyaloscypha bicolor</taxon>
    </lineage>
</organism>
<proteinExistence type="predicted"/>
<dbReference type="Proteomes" id="UP000235371">
    <property type="component" value="Unassembled WGS sequence"/>
</dbReference>
<dbReference type="EMBL" id="KZ613780">
    <property type="protein sequence ID" value="PMD63576.1"/>
    <property type="molecule type" value="Genomic_DNA"/>
</dbReference>
<dbReference type="InParanoid" id="A0A2J6TKP1"/>
<sequence length="174" mass="18575">MCEIASSSSCVRGGVVRAKLGVALADMVAIDGDGLGWTVYEGVVWVRRKSMTAKEKAKQAGSPIILEAKACARRQRNQRGVLSYDRLRFLVLTVKDPTTALAAQEVSIGVGESGLQGLRPTICSARAVAKISYLHMESVYVAMQLPLQASAGAFAPRSGRSVILFADFVCDRGL</sequence>
<dbReference type="AlphaFoldDB" id="A0A2J6TKP1"/>
<accession>A0A2J6TKP1</accession>
<name>A0A2J6TKP1_9HELO</name>
<dbReference type="RefSeq" id="XP_024740480.1">
    <property type="nucleotide sequence ID" value="XM_024871897.1"/>
</dbReference>
<reference evidence="1 2" key="1">
    <citation type="submission" date="2016-04" db="EMBL/GenBank/DDBJ databases">
        <title>A degradative enzymes factory behind the ericoid mycorrhizal symbiosis.</title>
        <authorList>
            <consortium name="DOE Joint Genome Institute"/>
            <person name="Martino E."/>
            <person name="Morin E."/>
            <person name="Grelet G."/>
            <person name="Kuo A."/>
            <person name="Kohler A."/>
            <person name="Daghino S."/>
            <person name="Barry K."/>
            <person name="Choi C."/>
            <person name="Cichocki N."/>
            <person name="Clum A."/>
            <person name="Copeland A."/>
            <person name="Hainaut M."/>
            <person name="Haridas S."/>
            <person name="Labutti K."/>
            <person name="Lindquist E."/>
            <person name="Lipzen A."/>
            <person name="Khouja H.-R."/>
            <person name="Murat C."/>
            <person name="Ohm R."/>
            <person name="Olson A."/>
            <person name="Spatafora J."/>
            <person name="Veneault-Fourrey C."/>
            <person name="Henrissat B."/>
            <person name="Grigoriev I."/>
            <person name="Martin F."/>
            <person name="Perotto S."/>
        </authorList>
    </citation>
    <scope>NUCLEOTIDE SEQUENCE [LARGE SCALE GENOMIC DNA]</scope>
    <source>
        <strain evidence="1 2">E</strain>
    </source>
</reference>
<dbReference type="GeneID" id="36579979"/>
<keyword evidence="2" id="KW-1185">Reference proteome</keyword>
<evidence type="ECO:0000313" key="2">
    <source>
        <dbReference type="Proteomes" id="UP000235371"/>
    </source>
</evidence>
<protein>
    <submittedName>
        <fullName evidence="1">Uncharacterized protein</fullName>
    </submittedName>
</protein>
<gene>
    <name evidence="1" type="ORF">K444DRAFT_323547</name>
</gene>